<protein>
    <submittedName>
        <fullName evidence="2">MarR family transcriptional regulator</fullName>
    </submittedName>
</protein>
<dbReference type="InterPro" id="IPR036390">
    <property type="entry name" value="WH_DNA-bd_sf"/>
</dbReference>
<reference evidence="2" key="1">
    <citation type="journal article" date="2014" name="Int. J. Syst. Evol. Microbiol.">
        <title>Complete genome sequence of Corynebacterium casei LMG S-19264T (=DSM 44701T), isolated from a smear-ripened cheese.</title>
        <authorList>
            <consortium name="US DOE Joint Genome Institute (JGI-PGF)"/>
            <person name="Walter F."/>
            <person name="Albersmeier A."/>
            <person name="Kalinowski J."/>
            <person name="Ruckert C."/>
        </authorList>
    </citation>
    <scope>NUCLEOTIDE SEQUENCE</scope>
    <source>
        <strain evidence="2">CGMCC 4.7430</strain>
    </source>
</reference>
<accession>A0A918A2L7</accession>
<dbReference type="AlphaFoldDB" id="A0A918A2L7"/>
<dbReference type="PANTHER" id="PTHR39515:SF2">
    <property type="entry name" value="HTH-TYPE TRANSCRIPTIONAL REGULATOR RV0880"/>
    <property type="match status" value="1"/>
</dbReference>
<dbReference type="PROSITE" id="PS50995">
    <property type="entry name" value="HTH_MARR_2"/>
    <property type="match status" value="1"/>
</dbReference>
<dbReference type="InterPro" id="IPR000835">
    <property type="entry name" value="HTH_MarR-typ"/>
</dbReference>
<dbReference type="Proteomes" id="UP000660745">
    <property type="component" value="Unassembled WGS sequence"/>
</dbReference>
<name>A0A918A2L7_9ACTN</name>
<organism evidence="2 3">
    <name type="scientific">Nonomuraea glycinis</name>
    <dbReference type="NCBI Taxonomy" id="2047744"/>
    <lineage>
        <taxon>Bacteria</taxon>
        <taxon>Bacillati</taxon>
        <taxon>Actinomycetota</taxon>
        <taxon>Actinomycetes</taxon>
        <taxon>Streptosporangiales</taxon>
        <taxon>Streptosporangiaceae</taxon>
        <taxon>Nonomuraea</taxon>
    </lineage>
</organism>
<dbReference type="InterPro" id="IPR052526">
    <property type="entry name" value="HTH-type_Bedaq_tolerance"/>
</dbReference>
<reference evidence="2" key="2">
    <citation type="submission" date="2020-09" db="EMBL/GenBank/DDBJ databases">
        <authorList>
            <person name="Sun Q."/>
            <person name="Zhou Y."/>
        </authorList>
    </citation>
    <scope>NUCLEOTIDE SEQUENCE</scope>
    <source>
        <strain evidence="2">CGMCC 4.7430</strain>
    </source>
</reference>
<proteinExistence type="predicted"/>
<dbReference type="InterPro" id="IPR036388">
    <property type="entry name" value="WH-like_DNA-bd_sf"/>
</dbReference>
<comment type="caution">
    <text evidence="2">The sequence shown here is derived from an EMBL/GenBank/DDBJ whole genome shotgun (WGS) entry which is preliminary data.</text>
</comment>
<evidence type="ECO:0000313" key="2">
    <source>
        <dbReference type="EMBL" id="GGP05073.1"/>
    </source>
</evidence>
<keyword evidence="3" id="KW-1185">Reference proteome</keyword>
<dbReference type="RefSeq" id="WP_189138516.1">
    <property type="nucleotide sequence ID" value="NZ_BMNK01000003.1"/>
</dbReference>
<dbReference type="Pfam" id="PF01047">
    <property type="entry name" value="MarR"/>
    <property type="match status" value="1"/>
</dbReference>
<feature type="domain" description="HTH marR-type" evidence="1">
    <location>
        <begin position="1"/>
        <end position="140"/>
    </location>
</feature>
<evidence type="ECO:0000313" key="3">
    <source>
        <dbReference type="Proteomes" id="UP000660745"/>
    </source>
</evidence>
<dbReference type="SUPFAM" id="SSF46785">
    <property type="entry name" value="Winged helix' DNA-binding domain"/>
    <property type="match status" value="1"/>
</dbReference>
<gene>
    <name evidence="2" type="ORF">GCM10012278_23030</name>
</gene>
<dbReference type="SMART" id="SM00347">
    <property type="entry name" value="HTH_MARR"/>
    <property type="match status" value="1"/>
</dbReference>
<evidence type="ECO:0000259" key="1">
    <source>
        <dbReference type="PROSITE" id="PS50995"/>
    </source>
</evidence>
<dbReference type="Gene3D" id="1.10.10.10">
    <property type="entry name" value="Winged helix-like DNA-binding domain superfamily/Winged helix DNA-binding domain"/>
    <property type="match status" value="1"/>
</dbReference>
<sequence>MSLIPSPTGLDVEALDLAMEQFTAAFIRLASVEQMSFTTLGVLHTLAGAGPMRLSELTASERVTQPAMTQLVTRLEQDGLAVRSPDPSDRRAVLVQVTPAGAKVVESRRKERIGRLADLAGRLDAHHRQALAASLPALLEMARLAARPPSGPTAPLRPAQ</sequence>
<dbReference type="EMBL" id="BMNK01000003">
    <property type="protein sequence ID" value="GGP05073.1"/>
    <property type="molecule type" value="Genomic_DNA"/>
</dbReference>
<dbReference type="PANTHER" id="PTHR39515">
    <property type="entry name" value="CONSERVED PROTEIN"/>
    <property type="match status" value="1"/>
</dbReference>
<dbReference type="GO" id="GO:0003700">
    <property type="term" value="F:DNA-binding transcription factor activity"/>
    <property type="evidence" value="ECO:0007669"/>
    <property type="project" value="InterPro"/>
</dbReference>